<dbReference type="PANTHER" id="PTHR46173:SF1">
    <property type="entry name" value="CCA TRNA NUCLEOTIDYLTRANSFERASE 1, MITOCHONDRIAL"/>
    <property type="match status" value="1"/>
</dbReference>
<gene>
    <name evidence="11" type="primary">cca</name>
    <name evidence="11" type="ORF">PsAD2_02762</name>
</gene>
<dbReference type="InterPro" id="IPR032828">
    <property type="entry name" value="PolyA_RNA-bd"/>
</dbReference>
<dbReference type="AlphaFoldDB" id="A0A165XTQ5"/>
<evidence type="ECO:0000256" key="6">
    <source>
        <dbReference type="ARBA" id="ARBA00022741"/>
    </source>
</evidence>
<keyword evidence="2 8" id="KW-0808">Transferase</keyword>
<evidence type="ECO:0000256" key="4">
    <source>
        <dbReference type="ARBA" id="ARBA00022695"/>
    </source>
</evidence>
<evidence type="ECO:0000313" key="12">
    <source>
        <dbReference type="Proteomes" id="UP000076577"/>
    </source>
</evidence>
<dbReference type="GO" id="GO:0000049">
    <property type="term" value="F:tRNA binding"/>
    <property type="evidence" value="ECO:0007669"/>
    <property type="project" value="TreeGrafter"/>
</dbReference>
<dbReference type="CDD" id="cd05398">
    <property type="entry name" value="NT_ClassII-CCAase"/>
    <property type="match status" value="1"/>
</dbReference>
<dbReference type="STRING" id="989403.SAMN05421798_106218"/>
<organism evidence="11 12">
    <name type="scientific">Pseudovibrio axinellae</name>
    <dbReference type="NCBI Taxonomy" id="989403"/>
    <lineage>
        <taxon>Bacteria</taxon>
        <taxon>Pseudomonadati</taxon>
        <taxon>Pseudomonadota</taxon>
        <taxon>Alphaproteobacteria</taxon>
        <taxon>Hyphomicrobiales</taxon>
        <taxon>Stappiaceae</taxon>
        <taxon>Pseudovibrio</taxon>
    </lineage>
</organism>
<dbReference type="PATRIC" id="fig|989403.3.peg.2959"/>
<keyword evidence="6" id="KW-0547">Nucleotide-binding</keyword>
<feature type="domain" description="tRNA nucleotidyltransferase/poly(A) polymerase RNA and SrmB- binding" evidence="10">
    <location>
        <begin position="181"/>
        <end position="235"/>
    </location>
</feature>
<dbReference type="SUPFAM" id="SSF81891">
    <property type="entry name" value="Poly A polymerase C-terminal region-like"/>
    <property type="match status" value="1"/>
</dbReference>
<protein>
    <submittedName>
        <fullName evidence="11">CCA-adding enzyme</fullName>
        <ecNumber evidence="11">2.7.7.72</ecNumber>
    </submittedName>
</protein>
<dbReference type="InterPro" id="IPR043519">
    <property type="entry name" value="NT_sf"/>
</dbReference>
<evidence type="ECO:0000313" key="11">
    <source>
        <dbReference type="EMBL" id="KZL18028.1"/>
    </source>
</evidence>
<dbReference type="GO" id="GO:0000166">
    <property type="term" value="F:nucleotide binding"/>
    <property type="evidence" value="ECO:0007669"/>
    <property type="project" value="UniProtKB-KW"/>
</dbReference>
<dbReference type="EMBL" id="LMCB01000024">
    <property type="protein sequence ID" value="KZL18028.1"/>
    <property type="molecule type" value="Genomic_DNA"/>
</dbReference>
<dbReference type="Proteomes" id="UP000076577">
    <property type="component" value="Unassembled WGS sequence"/>
</dbReference>
<name>A0A165XTQ5_9HYPH</name>
<keyword evidence="4 11" id="KW-0548">Nucleotidyltransferase</keyword>
<dbReference type="OrthoDB" id="9805698at2"/>
<dbReference type="RefSeq" id="WP_068006789.1">
    <property type="nucleotide sequence ID" value="NZ_FOFM01000006.1"/>
</dbReference>
<keyword evidence="7" id="KW-0460">Magnesium</keyword>
<evidence type="ECO:0000259" key="10">
    <source>
        <dbReference type="Pfam" id="PF12627"/>
    </source>
</evidence>
<comment type="cofactor">
    <cofactor evidence="1">
        <name>Mg(2+)</name>
        <dbReference type="ChEBI" id="CHEBI:18420"/>
    </cofactor>
</comment>
<dbReference type="SUPFAM" id="SSF81301">
    <property type="entry name" value="Nucleotidyltransferase"/>
    <property type="match status" value="1"/>
</dbReference>
<dbReference type="Pfam" id="PF01743">
    <property type="entry name" value="PolyA_pol"/>
    <property type="match status" value="1"/>
</dbReference>
<dbReference type="InterPro" id="IPR002646">
    <property type="entry name" value="PolA_pol_head_dom"/>
</dbReference>
<dbReference type="GO" id="GO:0008033">
    <property type="term" value="P:tRNA processing"/>
    <property type="evidence" value="ECO:0007669"/>
    <property type="project" value="UniProtKB-KW"/>
</dbReference>
<dbReference type="Gene3D" id="1.10.3090.10">
    <property type="entry name" value="cca-adding enzyme, domain 2"/>
    <property type="match status" value="1"/>
</dbReference>
<keyword evidence="3" id="KW-0819">tRNA processing</keyword>
<dbReference type="Pfam" id="PF12627">
    <property type="entry name" value="PolyA_pol_RNAbd"/>
    <property type="match status" value="1"/>
</dbReference>
<dbReference type="GO" id="GO:0004810">
    <property type="term" value="F:CCA tRNA nucleotidyltransferase activity"/>
    <property type="evidence" value="ECO:0007669"/>
    <property type="project" value="UniProtKB-EC"/>
</dbReference>
<evidence type="ECO:0000256" key="5">
    <source>
        <dbReference type="ARBA" id="ARBA00022723"/>
    </source>
</evidence>
<comment type="similarity">
    <text evidence="8">Belongs to the tRNA nucleotidyltransferase/poly(A) polymerase family.</text>
</comment>
<feature type="domain" description="Poly A polymerase head" evidence="9">
    <location>
        <begin position="30"/>
        <end position="151"/>
    </location>
</feature>
<dbReference type="EC" id="2.7.7.72" evidence="11"/>
<evidence type="ECO:0000256" key="2">
    <source>
        <dbReference type="ARBA" id="ARBA00022679"/>
    </source>
</evidence>
<keyword evidence="12" id="KW-1185">Reference proteome</keyword>
<proteinExistence type="inferred from homology"/>
<dbReference type="InterPro" id="IPR050264">
    <property type="entry name" value="Bact_CCA-adding_enz_type3_sf"/>
</dbReference>
<keyword evidence="8" id="KW-0694">RNA-binding</keyword>
<reference evidence="11 12" key="1">
    <citation type="journal article" date="2016" name="Front. Microbiol.">
        <title>Comparative Genomic Analysis Reveals a Diverse Repertoire of Genes Involved in Prokaryote-Eukaryote Interactions within the Pseudovibrio Genus.</title>
        <authorList>
            <person name="Romano S."/>
            <person name="Fernandez-Guerra A."/>
            <person name="Reen F.J."/>
            <person name="Glockner F.O."/>
            <person name="Crowley S.P."/>
            <person name="O'Sullivan O."/>
            <person name="Cotter P.D."/>
            <person name="Adams C."/>
            <person name="Dobson A.D."/>
            <person name="O'Gara F."/>
        </authorList>
    </citation>
    <scope>NUCLEOTIDE SEQUENCE [LARGE SCALE GENOMIC DNA]</scope>
    <source>
        <strain evidence="11 12">Ad2</strain>
    </source>
</reference>
<evidence type="ECO:0000256" key="3">
    <source>
        <dbReference type="ARBA" id="ARBA00022694"/>
    </source>
</evidence>
<evidence type="ECO:0000256" key="8">
    <source>
        <dbReference type="RuleBase" id="RU003953"/>
    </source>
</evidence>
<sequence length="408" mass="45092">MTQLLQRGWLDSAVVQRVFDVLEQDGDVARAVGGTVRNSLLGESVDDVDIACTALPEVVLARAQAAGIKAIPTGVDHGTVTLVIDGVPIEVTCLREDVETHGRHATVKFGRDWTKDAERRDFTMNALYVNRNGDLFDPLGGVEDCLNRHLRFIGEAHARIREDYLRILRFFRFFATYGRGTIDARGYAACVELKDGLSHLSKERITKEVLRTLCAPRALEALELMERGGILQLVLGEDAVCFRFARLLELEDLPRAAMSPVLRLGGLAGRKVAPYLRLSNAQTKQIDRADDVAEILRKSVDKGQDLKGLLIAFGVDGVVDGLLTAWMYGDLSTQAEFRDLLLFANNWEIPSFPLTGKMMISAGIPTGPEMGKAMRLGQQIWAESDYQSSADLLLEQVKTQLILEAKKP</sequence>
<dbReference type="GO" id="GO:0046872">
    <property type="term" value="F:metal ion binding"/>
    <property type="evidence" value="ECO:0007669"/>
    <property type="project" value="UniProtKB-KW"/>
</dbReference>
<comment type="caution">
    <text evidence="11">The sequence shown here is derived from an EMBL/GenBank/DDBJ whole genome shotgun (WGS) entry which is preliminary data.</text>
</comment>
<dbReference type="Gene3D" id="3.30.460.10">
    <property type="entry name" value="Beta Polymerase, domain 2"/>
    <property type="match status" value="1"/>
</dbReference>
<keyword evidence="5" id="KW-0479">Metal-binding</keyword>
<dbReference type="PANTHER" id="PTHR46173">
    <property type="entry name" value="CCA TRNA NUCLEOTIDYLTRANSFERASE 1, MITOCHONDRIAL"/>
    <property type="match status" value="1"/>
</dbReference>
<evidence type="ECO:0000256" key="7">
    <source>
        <dbReference type="ARBA" id="ARBA00022842"/>
    </source>
</evidence>
<evidence type="ECO:0000259" key="9">
    <source>
        <dbReference type="Pfam" id="PF01743"/>
    </source>
</evidence>
<accession>A0A165XTQ5</accession>
<evidence type="ECO:0000256" key="1">
    <source>
        <dbReference type="ARBA" id="ARBA00001946"/>
    </source>
</evidence>